<dbReference type="InterPro" id="IPR040921">
    <property type="entry name" value="Peptidase_S66C"/>
</dbReference>
<dbReference type="Gene3D" id="3.50.30.60">
    <property type="entry name" value="LD-carboxypeptidase A C-terminal domain-like"/>
    <property type="match status" value="1"/>
</dbReference>
<dbReference type="InterPro" id="IPR040449">
    <property type="entry name" value="Peptidase_S66_N"/>
</dbReference>
<dbReference type="Gene3D" id="3.40.50.10740">
    <property type="entry name" value="Class I glutamine amidotransferase-like"/>
    <property type="match status" value="1"/>
</dbReference>
<keyword evidence="4" id="KW-0378">Hydrolase</keyword>
<gene>
    <name evidence="9" type="ORF">C8N28_1307</name>
</gene>
<dbReference type="Proteomes" id="UP000294616">
    <property type="component" value="Unassembled WGS sequence"/>
</dbReference>
<proteinExistence type="inferred from homology"/>
<keyword evidence="10" id="KW-1185">Reference proteome</keyword>
<dbReference type="InterPro" id="IPR027478">
    <property type="entry name" value="LdcA_N"/>
</dbReference>
<keyword evidence="2 9" id="KW-0121">Carboxypeptidase</keyword>
<dbReference type="SUPFAM" id="SSF141986">
    <property type="entry name" value="LD-carboxypeptidase A C-terminal domain-like"/>
    <property type="match status" value="1"/>
</dbReference>
<evidence type="ECO:0000256" key="5">
    <source>
        <dbReference type="ARBA" id="ARBA00022825"/>
    </source>
</evidence>
<feature type="active site" description="Nucleophile" evidence="6">
    <location>
        <position position="108"/>
    </location>
</feature>
<dbReference type="GO" id="GO:0008236">
    <property type="term" value="F:serine-type peptidase activity"/>
    <property type="evidence" value="ECO:0007669"/>
    <property type="project" value="UniProtKB-KW"/>
</dbReference>
<evidence type="ECO:0000256" key="6">
    <source>
        <dbReference type="PIRSR" id="PIRSR028757-1"/>
    </source>
</evidence>
<keyword evidence="5" id="KW-0720">Serine protease</keyword>
<dbReference type="CDD" id="cd07025">
    <property type="entry name" value="Peptidase_S66"/>
    <property type="match status" value="1"/>
</dbReference>
<feature type="active site" description="Charge relay system" evidence="6">
    <location>
        <position position="271"/>
    </location>
</feature>
<evidence type="ECO:0000256" key="3">
    <source>
        <dbReference type="ARBA" id="ARBA00022670"/>
    </source>
</evidence>
<evidence type="ECO:0000313" key="9">
    <source>
        <dbReference type="EMBL" id="TCK82722.1"/>
    </source>
</evidence>
<name>A0A4R1LV37_9SPHI</name>
<feature type="active site" description="Charge relay system" evidence="6">
    <location>
        <position position="201"/>
    </location>
</feature>
<dbReference type="GO" id="GO:0004180">
    <property type="term" value="F:carboxypeptidase activity"/>
    <property type="evidence" value="ECO:0007669"/>
    <property type="project" value="UniProtKB-KW"/>
</dbReference>
<accession>A0A4R1LV37</accession>
<dbReference type="AlphaFoldDB" id="A0A4R1LV37"/>
<evidence type="ECO:0000256" key="4">
    <source>
        <dbReference type="ARBA" id="ARBA00022801"/>
    </source>
</evidence>
<dbReference type="PIRSF" id="PIRSF028757">
    <property type="entry name" value="LD-carboxypeptidase"/>
    <property type="match status" value="1"/>
</dbReference>
<dbReference type="OrthoDB" id="9807329at2"/>
<dbReference type="RefSeq" id="WP_132222795.1">
    <property type="nucleotide sequence ID" value="NZ_SMGO01000002.1"/>
</dbReference>
<evidence type="ECO:0000256" key="1">
    <source>
        <dbReference type="ARBA" id="ARBA00010233"/>
    </source>
</evidence>
<comment type="similarity">
    <text evidence="1">Belongs to the peptidase S66 family.</text>
</comment>
<reference evidence="9 10" key="1">
    <citation type="submission" date="2019-03" db="EMBL/GenBank/DDBJ databases">
        <title>Genomic Encyclopedia of Archaeal and Bacterial Type Strains, Phase II (KMG-II): from individual species to whole genera.</title>
        <authorList>
            <person name="Goeker M."/>
        </authorList>
    </citation>
    <scope>NUCLEOTIDE SEQUENCE [LARGE SCALE GENOMIC DNA]</scope>
    <source>
        <strain evidence="9 10">DSM 22554</strain>
    </source>
</reference>
<organism evidence="9 10">
    <name type="scientific">Albibacterium bauzanense</name>
    <dbReference type="NCBI Taxonomy" id="653929"/>
    <lineage>
        <taxon>Bacteria</taxon>
        <taxon>Pseudomonadati</taxon>
        <taxon>Bacteroidota</taxon>
        <taxon>Sphingobacteriia</taxon>
        <taxon>Sphingobacteriales</taxon>
        <taxon>Sphingobacteriaceae</taxon>
        <taxon>Albibacterium</taxon>
    </lineage>
</organism>
<dbReference type="GO" id="GO:0006508">
    <property type="term" value="P:proteolysis"/>
    <property type="evidence" value="ECO:0007669"/>
    <property type="project" value="UniProtKB-KW"/>
</dbReference>
<evidence type="ECO:0000313" key="10">
    <source>
        <dbReference type="Proteomes" id="UP000294616"/>
    </source>
</evidence>
<feature type="domain" description="LD-carboxypeptidase C-terminal" evidence="8">
    <location>
        <begin position="170"/>
        <end position="286"/>
    </location>
</feature>
<keyword evidence="3" id="KW-0645">Protease</keyword>
<protein>
    <submittedName>
        <fullName evidence="9">Muramoyltetrapeptide carboxypeptidase</fullName>
    </submittedName>
</protein>
<dbReference type="InterPro" id="IPR003507">
    <property type="entry name" value="S66_fam"/>
</dbReference>
<evidence type="ECO:0000259" key="7">
    <source>
        <dbReference type="Pfam" id="PF02016"/>
    </source>
</evidence>
<feature type="domain" description="LD-carboxypeptidase N-terminal" evidence="7">
    <location>
        <begin position="13"/>
        <end position="128"/>
    </location>
</feature>
<dbReference type="InterPro" id="IPR029062">
    <property type="entry name" value="Class_I_gatase-like"/>
</dbReference>
<dbReference type="SUPFAM" id="SSF52317">
    <property type="entry name" value="Class I glutamine amidotransferase-like"/>
    <property type="match status" value="1"/>
</dbReference>
<dbReference type="PANTHER" id="PTHR30237">
    <property type="entry name" value="MURAMOYLTETRAPEPTIDE CARBOXYPEPTIDASE"/>
    <property type="match status" value="1"/>
</dbReference>
<dbReference type="InterPro" id="IPR027461">
    <property type="entry name" value="Carboxypeptidase_A_C_sf"/>
</dbReference>
<evidence type="ECO:0000259" key="8">
    <source>
        <dbReference type="Pfam" id="PF17676"/>
    </source>
</evidence>
<evidence type="ECO:0000256" key="2">
    <source>
        <dbReference type="ARBA" id="ARBA00022645"/>
    </source>
</evidence>
<sequence>MKVPPFLKKRDKIGIVAPAGNIPGGLDDAVKLLESWGLEVIIGKSVSSFFHQFAGNDELRANDLQHMLNDTSIKAVFAARGGYGMVRIIDKIDFSTFENNPKWIIGFSDITVLHSHVQALFGIATVHGQMPLTIPDATKTSLETLRKALFGEDISYQYTSRFENKAGYGEGILTGGNLSILLSISGSTSEVDYRGKILFIEDVGEYYYSIDRMLRMLKRAGKLKDLKGLIVGAFTALKDKEPGFGFSVPEMVIDLVKEYEYPVATDFPAGHIDNNKTLIFGKAVTLRVQEKSVTLNYI</sequence>
<dbReference type="Pfam" id="PF02016">
    <property type="entry name" value="Peptidase_S66"/>
    <property type="match status" value="1"/>
</dbReference>
<dbReference type="PANTHER" id="PTHR30237:SF2">
    <property type="entry name" value="MUREIN TETRAPEPTIDE CARBOXYPEPTIDASE"/>
    <property type="match status" value="1"/>
</dbReference>
<comment type="caution">
    <text evidence="9">The sequence shown here is derived from an EMBL/GenBank/DDBJ whole genome shotgun (WGS) entry which is preliminary data.</text>
</comment>
<dbReference type="EMBL" id="SMGO01000002">
    <property type="protein sequence ID" value="TCK82722.1"/>
    <property type="molecule type" value="Genomic_DNA"/>
</dbReference>
<dbReference type="Pfam" id="PF17676">
    <property type="entry name" value="Peptidase_S66C"/>
    <property type="match status" value="1"/>
</dbReference>